<name>A0A9X2TF94_9BACT</name>
<dbReference type="EMBL" id="JANUAE010000005">
    <property type="protein sequence ID" value="MCS3710230.1"/>
    <property type="molecule type" value="Genomic_DNA"/>
</dbReference>
<proteinExistence type="predicted"/>
<dbReference type="AlphaFoldDB" id="A0A9X2TF94"/>
<dbReference type="RefSeq" id="WP_259124080.1">
    <property type="nucleotide sequence ID" value="NZ_JANUAE010000005.1"/>
</dbReference>
<evidence type="ECO:0000313" key="4">
    <source>
        <dbReference type="Proteomes" id="UP001155057"/>
    </source>
</evidence>
<gene>
    <name evidence="3" type="ORF">GGP61_001834</name>
</gene>
<feature type="compositionally biased region" description="Gly residues" evidence="1">
    <location>
        <begin position="231"/>
        <end position="257"/>
    </location>
</feature>
<dbReference type="Proteomes" id="UP001155057">
    <property type="component" value="Unassembled WGS sequence"/>
</dbReference>
<organism evidence="3 4">
    <name type="scientific">Salinibacter ruber</name>
    <dbReference type="NCBI Taxonomy" id="146919"/>
    <lineage>
        <taxon>Bacteria</taxon>
        <taxon>Pseudomonadati</taxon>
        <taxon>Rhodothermota</taxon>
        <taxon>Rhodothermia</taxon>
        <taxon>Rhodothermales</taxon>
        <taxon>Salinibacteraceae</taxon>
        <taxon>Salinibacter</taxon>
    </lineage>
</organism>
<evidence type="ECO:0000313" key="3">
    <source>
        <dbReference type="EMBL" id="MCS3710230.1"/>
    </source>
</evidence>
<sequence length="367" mass="38864">MGKYILLVTLALGLSTTILANQGMRTDLETRESQADRQEIILARQIAQSAFEMGVSELRRDFQNWRVERSQIAHRGGTFDLTATGPSGGPVSLTAVGNFGDARYKVTGIAKEEEQVSGLFNGITAAGSVDFDVSGPGCSGGPCVSGIDAAGNENRRGISIPNSGTPGQDEDDVCSTFGDKVNGQGTGCDVNSRTQGLDEWIGSEMDKLRSQIDKKVNQESYDVTVCTRNGSGNGNRNGNGNGNRNGNGNGNRNGNGNSGESPNTCRMNGNSTDSGILYVKGDFRFNGQAQWNGPVYVVEGGSVRINGGGGTAQVNGSLLMEENTELDMNGGNRVQYNSEKIRDYFGSMGSLSALSVRITNRSGRIVR</sequence>
<protein>
    <submittedName>
        <fullName evidence="3">Uncharacterized protein</fullName>
    </submittedName>
</protein>
<reference evidence="3" key="1">
    <citation type="submission" date="2022-08" db="EMBL/GenBank/DDBJ databases">
        <title>Genomic Encyclopedia of Type Strains, Phase V (KMG-V): Genome sequencing to study the core and pangenomes of soil and plant-associated prokaryotes.</title>
        <authorList>
            <person name="Whitman W."/>
        </authorList>
    </citation>
    <scope>NUCLEOTIDE SEQUENCE</scope>
    <source>
        <strain evidence="3">SP3049</strain>
    </source>
</reference>
<evidence type="ECO:0000256" key="2">
    <source>
        <dbReference type="SAM" id="SignalP"/>
    </source>
</evidence>
<feature type="signal peptide" evidence="2">
    <location>
        <begin position="1"/>
        <end position="20"/>
    </location>
</feature>
<keyword evidence="2" id="KW-0732">Signal</keyword>
<feature type="region of interest" description="Disordered" evidence="1">
    <location>
        <begin position="225"/>
        <end position="268"/>
    </location>
</feature>
<evidence type="ECO:0000256" key="1">
    <source>
        <dbReference type="SAM" id="MobiDB-lite"/>
    </source>
</evidence>
<feature type="chain" id="PRO_5040921322" evidence="2">
    <location>
        <begin position="21"/>
        <end position="367"/>
    </location>
</feature>
<accession>A0A9X2TF94</accession>
<comment type="caution">
    <text evidence="3">The sequence shown here is derived from an EMBL/GenBank/DDBJ whole genome shotgun (WGS) entry which is preliminary data.</text>
</comment>